<accession>A0AA95KJS5</accession>
<reference evidence="2" key="2">
    <citation type="submission" date="2023-04" db="EMBL/GenBank/DDBJ databases">
        <authorList>
            <person name="Beletskiy A.V."/>
            <person name="Mardanov A.V."/>
            <person name="Ravin N.V."/>
        </authorList>
    </citation>
    <scope>NUCLEOTIDE SEQUENCE</scope>
    <source>
        <strain evidence="2">GKL-02</strain>
    </source>
</reference>
<dbReference type="KEGG" id="tput:QJT81_01820"/>
<protein>
    <submittedName>
        <fullName evidence="2">Uncharacterized protein</fullName>
    </submittedName>
</protein>
<dbReference type="Proteomes" id="UP001301326">
    <property type="component" value="Chromosome"/>
</dbReference>
<gene>
    <name evidence="2" type="ORF">QJT81_01820</name>
</gene>
<organism evidence="2">
    <name type="scientific">Candidatus Thiothrix putei</name>
    <dbReference type="NCBI Taxonomy" id="3080811"/>
    <lineage>
        <taxon>Bacteria</taxon>
        <taxon>Pseudomonadati</taxon>
        <taxon>Pseudomonadota</taxon>
        <taxon>Gammaproteobacteria</taxon>
        <taxon>Thiotrichales</taxon>
        <taxon>Thiotrichaceae</taxon>
        <taxon>Thiothrix</taxon>
    </lineage>
</organism>
<name>A0AA95KJS5_9GAMM</name>
<proteinExistence type="predicted"/>
<evidence type="ECO:0000256" key="1">
    <source>
        <dbReference type="SAM" id="MobiDB-lite"/>
    </source>
</evidence>
<evidence type="ECO:0000313" key="2">
    <source>
        <dbReference type="EMBL" id="WGZ94756.1"/>
    </source>
</evidence>
<feature type="compositionally biased region" description="Basic and acidic residues" evidence="1">
    <location>
        <begin position="533"/>
        <end position="542"/>
    </location>
</feature>
<reference evidence="2" key="1">
    <citation type="journal article" date="2023" name="Int. J. Mol. Sci.">
        <title>Metagenomics Revealed a New Genus 'Candidatus Thiocaldithrix dubininis' gen. nov., sp. nov. and a New Species 'Candidatus Thiothrix putei' sp. nov. in the Family Thiotrichaceae, Some Members of Which Have Traits of Both Na+- and H+-Motive Energetics.</title>
        <authorList>
            <person name="Ravin N.V."/>
            <person name="Muntyan M.S."/>
            <person name="Smolyakov D.D."/>
            <person name="Rudenko T.S."/>
            <person name="Beletsky A.V."/>
            <person name="Mardanov A.V."/>
            <person name="Grabovich M.Y."/>
        </authorList>
    </citation>
    <scope>NUCLEOTIDE SEQUENCE</scope>
    <source>
        <strain evidence="2">GKL-02</strain>
    </source>
</reference>
<dbReference type="EMBL" id="CP124756">
    <property type="protein sequence ID" value="WGZ94756.1"/>
    <property type="molecule type" value="Genomic_DNA"/>
</dbReference>
<feature type="region of interest" description="Disordered" evidence="1">
    <location>
        <begin position="525"/>
        <end position="544"/>
    </location>
</feature>
<sequence length="1407" mass="155559">MTSQTLLFTVMPRGVSLDAETLPVSVYVSPRLFADAPQGLLKDFPDWLSWPRLLQEQGLELVFRCNGQDFTAFANTQGLQPLMWDALFKPETLVRSHTFDDYSQRRILCPSTRAALSLLKGVYQQASIELALPRPLTRESDLPDNYHALQQLVNGLEVNWDERSYRMRYEYQDMMESRIRELKASGLAADGTIPFERLSPPDRDDLRNIRGTIAKSFISSQKIPPGTPLAEDPPDFVNLLDFHQVLSSLNSYPAVLRALGLVLDVELPRDFVALARPDAPGKLSVAAVLPRWEWAVPTTVQPLETAYLHFAAENAQTLFFTAPGSTLLPPHQPPDREADEVVGLLNLHPQAFGLAQVDVDGGMHKLIMQAETIQPDRLAGPADPPYPQVLDTRAALPALRSGGFSLFADSRGRKLLKKFQDATQFNRRFDQQQPQDKPFCAEDLVHGYRIDIWDSHSGQWHSLHRRNAVYTLEGQTFNSEDEEGFTQLAAAQPPPNKDNPPADDIYLQETIARWAGWSLSVGFPDNPLSSDPDPQKALEQQRAEQNLPVTPFNMTTDFKVVRGSLPSLRFGRRYRLRARAVDICGNSIPLDSEITRQLSTSRALPKGQEGVPYLRYEPVGAPLVVLRDPAGVTGAGSQLERLVIRTFNSEPALDGIAANLDAGDRHILPPRASVEMAERLGMLDDASGKLSLSPTLYPLLCSKDGVELNQFVTTVAGNEQGFPLETAERLDALPYIPDVLARGAALRDLPGAPAATLISFGGEGDWQTLLPFRLALAEGAAAPVWDADNRVLTVALPKGTAAVVPLSSYLHPDDLKLMGVWHWLREYLDAITSGAAPMPDLPRVQDAIAHILQRSVEGGHWMLTPPLVLNLVHAVQQPLGIPAFTAISVQHGEYNDQQPDPHLLQTQPEAEPTAATELNPVTAWRVLGSTDAYLLGGLQVHGASTAKVELLAEWDDPVDDPAQSAPVTIHQAAPVDEVPLHQLNEHGIAVQPTNRGVGYYDPEHDVLCFLRNGDYLGNLESGARASQDFAPRHALNDTRHHRIRYTAVATSRYQEYFSPLNDDGSQRDFTRRSVPVLVDVPASTRPLAPTVAYVLPAFGWQRQTQTNLQRSVRLGGGLRVYLERPWFSSGEGELLGISLYTGGVEIERDEQVREQWKPFITQWGHDPVWPQTGSLRWPPSRYAFKGFVAVEAGLSLEEDAGKRVEVVGYPVAFDPEQQRWYCDLTLDAGDVYTPFIRLALVRYQPHALRDAKLSRVVLADFAQLTPERALLVTVDPYQPGQLRITVSGVAPVGALGRNPSIEVRLQERAEEDMALEAELGWEDAAPESATFISVPGASAAVLYASNLKLNVPLLSGRYRLLITEYESFPADNELMLLPQGRRLVYCESVLLDAALLAEPGNDRLTNL</sequence>